<feature type="domain" description="S-Me-THD N-terminal" evidence="2">
    <location>
        <begin position="7"/>
        <end position="166"/>
    </location>
</feature>
<feature type="domain" description="S-Me-THD-like C-terminal" evidence="3">
    <location>
        <begin position="177"/>
        <end position="350"/>
    </location>
</feature>
<dbReference type="EMBL" id="QXWK01000003">
    <property type="protein sequence ID" value="NBH60569.1"/>
    <property type="molecule type" value="Genomic_DNA"/>
</dbReference>
<keyword evidence="1" id="KW-0472">Membrane</keyword>
<dbReference type="Gene3D" id="3.40.1610.10">
    <property type="entry name" value="CV3147-like domain"/>
    <property type="match status" value="1"/>
</dbReference>
<sequence>MKYLSWKDVEYMVYGGAFLAGGGGGGMDAGLAMLAELEKRYPDYKVPMISPEEMKDDEYAAVFGGIGAPTAVDIKTVLDLFDKLLKHGYEVAAEEVPHGIAAALPPEQGSLCCILPILVSIAQGIPVVDADGCDRACPGLECCLYTLNGVPFYPGILTSERGHIIRIEPSDPLDAAIIERTTRRILDLYENMLGMTCWYSSKEDILTKLVPGTLSKAIAVGKAILEAKEKGVDVSETVGKLVPLKLLAEGVVTKKESVINEGHDIATTIVTDAEGVEYRILAANESMALENLTTGETVMSCPDVICSIDKDNYYPLSTADVLEGMHVQYFGTPVDEKWFATETARNSFAPHFKKCGYEGPMVRF</sequence>
<dbReference type="RefSeq" id="WP_160200868.1">
    <property type="nucleotide sequence ID" value="NZ_QXWK01000003.1"/>
</dbReference>
<evidence type="ECO:0000256" key="1">
    <source>
        <dbReference type="SAM" id="Phobius"/>
    </source>
</evidence>
<evidence type="ECO:0000259" key="2">
    <source>
        <dbReference type="Pfam" id="PF06032"/>
    </source>
</evidence>
<dbReference type="InterPro" id="IPR048350">
    <property type="entry name" value="S-Me-THD-like_C"/>
</dbReference>
<accession>A0A845QFT7</accession>
<keyword evidence="1" id="KW-1133">Transmembrane helix</keyword>
<evidence type="ECO:0000259" key="3">
    <source>
        <dbReference type="Pfam" id="PF20906"/>
    </source>
</evidence>
<keyword evidence="1" id="KW-0812">Transmembrane</keyword>
<dbReference type="InterPro" id="IPR024071">
    <property type="entry name" value="S-Me-THD_C_sf"/>
</dbReference>
<proteinExistence type="predicted"/>
<gene>
    <name evidence="4" type="ORF">D0435_02625</name>
</gene>
<dbReference type="AlphaFoldDB" id="A0A845QFT7"/>
<reference evidence="4 5" key="1">
    <citation type="submission" date="2018-08" db="EMBL/GenBank/DDBJ databases">
        <title>Murine metabolic-syndrome-specific gut microbial biobank.</title>
        <authorList>
            <person name="Liu C."/>
        </authorList>
    </citation>
    <scope>NUCLEOTIDE SEQUENCE [LARGE SCALE GENOMIC DNA]</scope>
    <source>
        <strain evidence="4 5">28</strain>
    </source>
</reference>
<dbReference type="SUPFAM" id="SSF160991">
    <property type="entry name" value="CV3147-like"/>
    <property type="match status" value="1"/>
</dbReference>
<dbReference type="Proteomes" id="UP000446866">
    <property type="component" value="Unassembled WGS sequence"/>
</dbReference>
<comment type="caution">
    <text evidence="4">The sequence shown here is derived from an EMBL/GenBank/DDBJ whole genome shotgun (WGS) entry which is preliminary data.</text>
</comment>
<keyword evidence="5" id="KW-1185">Reference proteome</keyword>
<feature type="transmembrane region" description="Helical" evidence="1">
    <location>
        <begin position="12"/>
        <end position="35"/>
    </location>
</feature>
<dbReference type="Gene3D" id="2.40.390.10">
    <property type="entry name" value="CV3147-like"/>
    <property type="match status" value="1"/>
</dbReference>
<dbReference type="Pfam" id="PF20906">
    <property type="entry name" value="S-Me-THD_C"/>
    <property type="match status" value="1"/>
</dbReference>
<dbReference type="Pfam" id="PF06032">
    <property type="entry name" value="S-Me-THD_N"/>
    <property type="match status" value="1"/>
</dbReference>
<evidence type="ECO:0000313" key="4">
    <source>
        <dbReference type="EMBL" id="NBH60569.1"/>
    </source>
</evidence>
<evidence type="ECO:0000313" key="5">
    <source>
        <dbReference type="Proteomes" id="UP000446866"/>
    </source>
</evidence>
<protein>
    <submittedName>
        <fullName evidence="4">DUF917 family protein</fullName>
    </submittedName>
</protein>
<dbReference type="InterPro" id="IPR010318">
    <property type="entry name" value="S-Me-THD_N"/>
</dbReference>
<dbReference type="InterPro" id="IPR027479">
    <property type="entry name" value="S-Me-THD_N_sf"/>
</dbReference>
<name>A0A845QFT7_9FIRM</name>
<organism evidence="4 5">
    <name type="scientific">Anaerotruncus colihominis</name>
    <dbReference type="NCBI Taxonomy" id="169435"/>
    <lineage>
        <taxon>Bacteria</taxon>
        <taxon>Bacillati</taxon>
        <taxon>Bacillota</taxon>
        <taxon>Clostridia</taxon>
        <taxon>Eubacteriales</taxon>
        <taxon>Oscillospiraceae</taxon>
        <taxon>Anaerotruncus</taxon>
    </lineage>
</organism>